<protein>
    <submittedName>
        <fullName evidence="3">Uncharacterized protein</fullName>
    </submittedName>
</protein>
<feature type="compositionally biased region" description="Polar residues" evidence="2">
    <location>
        <begin position="564"/>
        <end position="575"/>
    </location>
</feature>
<dbReference type="EMBL" id="MHWA01000004">
    <property type="protein sequence ID" value="OHB02301.1"/>
    <property type="molecule type" value="Genomic_DNA"/>
</dbReference>
<sequence length="1009" mass="112594">METKLENSSGIEGRTGGLNPNLSLEQKQALLGSTSEKLEDQTPTAWENLNNATCDLEIDLEINEEQIGKFEETKASAEVENKYNEIKEALESVSEKDKLKEKFKTIRLGYPRFEQDSKIFIEDNVLYLDLGITKQEITDFLDTLFISEVAVPESISPQEQQISPVENSTEAEEELPAWTEDFAEFDKLRDELAKAEATKANFGTETGASIDYLKEKYISEKEKIYNLLKRSWLGANNLDEDSISEEQKNNLNSYLFEEMVVRENDLYLKAIRANREKTWKDKAKIEAAKVLGNKVIKGYLGLSKWERRGVNFALGAGVGWALGGGAGAWGTVGFLGKKLFSGVAGVGAGEFVETRAEKRWSEDNENIDIEEVKYSEEYSRLSSEEKLEQIEKIKRKYKEKRIAWSIKALEEAKEEEIEALKNNNEIDLEEKANYFSEIEKKYEKKKSRMAMKKMGIVTVAGAGTGMFANLVEGVFANVPEVVGSNVEPNVVIENKASSSLEHQELFRGPRVGFKPSVTENTGVKVEAEHITLKPKMGHIPKPVVETQTPENPTVSEPEPLEVSTKPTQTETSNTAESIVSEKQEFVEPKLPQEDHPFVGPIEPKESDFVGPMLPKEEGFVGPKLPQEEIVNTATVEKIFENPENLKHIKIEGKTNSFWNVVQKGLEENEQFRGFTEAQKNNAISYFTNKGIGREIGDPEKYGLTSDPDFGVKVETGKEIDLSKLLGDAEEVKKVLDGAAKKTLEEQQNILHKDAQIATYLQENPNVKLTNDKVAEILATKPKVEAINEIPEPSESEAPVEPSPILKTPTEVEPIKSNIPETLENPVIVEPIKSGISDNLETNSDSDSELGPMAEPLPPPELEGSKHLVNDVRSMASDVNNILSGSKLEAQVEEAVFNGIDDVYGKDGFLGLGKVAGVNTPEWGKMAKFPANNVVEYYTGDSNRAELPEEIINELSQSKKHSILMKQVIGLMEQTNNTVKPYNNENVEKFLRRLVKYSLEHPQNQLSKVA</sequence>
<reference evidence="3 4" key="1">
    <citation type="journal article" date="2016" name="Nat. Commun.">
        <title>Thousands of microbial genomes shed light on interconnected biogeochemical processes in an aquifer system.</title>
        <authorList>
            <person name="Anantharaman K."/>
            <person name="Brown C.T."/>
            <person name="Hug L.A."/>
            <person name="Sharon I."/>
            <person name="Castelle C.J."/>
            <person name="Probst A.J."/>
            <person name="Thomas B.C."/>
            <person name="Singh A."/>
            <person name="Wilkins M.J."/>
            <person name="Karaoz U."/>
            <person name="Brodie E.L."/>
            <person name="Williams K.H."/>
            <person name="Hubbard S.S."/>
            <person name="Banfield J.F."/>
        </authorList>
    </citation>
    <scope>NUCLEOTIDE SEQUENCE [LARGE SCALE GENOMIC DNA]</scope>
</reference>
<feature type="coiled-coil region" evidence="1">
    <location>
        <begin position="380"/>
        <end position="430"/>
    </location>
</feature>
<accession>A0A1G2TYC7</accession>
<proteinExistence type="predicted"/>
<comment type="caution">
    <text evidence="3">The sequence shown here is derived from an EMBL/GenBank/DDBJ whole genome shotgun (WGS) entry which is preliminary data.</text>
</comment>
<keyword evidence="1" id="KW-0175">Coiled coil</keyword>
<feature type="compositionally biased region" description="Polar residues" evidence="2">
    <location>
        <begin position="835"/>
        <end position="844"/>
    </location>
</feature>
<dbReference type="Proteomes" id="UP000178404">
    <property type="component" value="Unassembled WGS sequence"/>
</dbReference>
<dbReference type="AlphaFoldDB" id="A0A1G2TYC7"/>
<evidence type="ECO:0000256" key="2">
    <source>
        <dbReference type="SAM" id="MobiDB-lite"/>
    </source>
</evidence>
<feature type="region of interest" description="Disordered" evidence="2">
    <location>
        <begin position="835"/>
        <end position="856"/>
    </location>
</feature>
<gene>
    <name evidence="3" type="ORF">A3A90_00680</name>
</gene>
<feature type="compositionally biased region" description="Polar residues" evidence="2">
    <location>
        <begin position="18"/>
        <end position="40"/>
    </location>
</feature>
<name>A0A1G2TYC7_9BACT</name>
<feature type="coiled-coil region" evidence="1">
    <location>
        <begin position="60"/>
        <end position="96"/>
    </location>
</feature>
<evidence type="ECO:0000256" key="1">
    <source>
        <dbReference type="SAM" id="Coils"/>
    </source>
</evidence>
<feature type="compositionally biased region" description="Polar residues" evidence="2">
    <location>
        <begin position="1"/>
        <end position="10"/>
    </location>
</feature>
<feature type="region of interest" description="Disordered" evidence="2">
    <location>
        <begin position="1"/>
        <end position="40"/>
    </location>
</feature>
<feature type="compositionally biased region" description="Polar residues" evidence="2">
    <location>
        <begin position="545"/>
        <end position="554"/>
    </location>
</feature>
<evidence type="ECO:0000313" key="3">
    <source>
        <dbReference type="EMBL" id="OHB02301.1"/>
    </source>
</evidence>
<feature type="region of interest" description="Disordered" evidence="2">
    <location>
        <begin position="540"/>
        <end position="575"/>
    </location>
</feature>
<evidence type="ECO:0000313" key="4">
    <source>
        <dbReference type="Proteomes" id="UP000178404"/>
    </source>
</evidence>
<organism evidence="3 4">
    <name type="scientific">Candidatus Zambryskibacteria bacterium RIFCSPLOWO2_01_FULL_35_19</name>
    <dbReference type="NCBI Taxonomy" id="1802757"/>
    <lineage>
        <taxon>Bacteria</taxon>
        <taxon>Candidatus Zambryskiibacteriota</taxon>
    </lineage>
</organism>